<name>A0ABU5I3U4_9HYPH</name>
<organism evidence="1 2">
    <name type="scientific">Fulvimarina uroteuthidis</name>
    <dbReference type="NCBI Taxonomy" id="3098149"/>
    <lineage>
        <taxon>Bacteria</taxon>
        <taxon>Pseudomonadati</taxon>
        <taxon>Pseudomonadota</taxon>
        <taxon>Alphaproteobacteria</taxon>
        <taxon>Hyphomicrobiales</taxon>
        <taxon>Aurantimonadaceae</taxon>
        <taxon>Fulvimarina</taxon>
    </lineage>
</organism>
<proteinExistence type="predicted"/>
<evidence type="ECO:0000313" key="1">
    <source>
        <dbReference type="EMBL" id="MDY8110059.1"/>
    </source>
</evidence>
<evidence type="ECO:0000313" key="2">
    <source>
        <dbReference type="Proteomes" id="UP001294412"/>
    </source>
</evidence>
<keyword evidence="2" id="KW-1185">Reference proteome</keyword>
<comment type="caution">
    <text evidence="1">The sequence shown here is derived from an EMBL/GenBank/DDBJ whole genome shotgun (WGS) entry which is preliminary data.</text>
</comment>
<reference evidence="1 2" key="1">
    <citation type="submission" date="2023-12" db="EMBL/GenBank/DDBJ databases">
        <title>Description of Novel Strain Fulvimarina sp. 2208YS6-2-32 isolated from Uroteuthis (Photololigo) edulis.</title>
        <authorList>
            <person name="Park J.-S."/>
        </authorList>
    </citation>
    <scope>NUCLEOTIDE SEQUENCE [LARGE SCALE GENOMIC DNA]</scope>
    <source>
        <strain evidence="1 2">2208YS6-2-32</strain>
    </source>
</reference>
<sequence length="85" mass="10015">MAEVTNDLIFEVLKQIQADISELKFGQQGIRQELNALRGHFVSMQGDIHNIYLKLDRHDERMDRIERRLNLRELAEPPTSYEPHS</sequence>
<dbReference type="Proteomes" id="UP001294412">
    <property type="component" value="Unassembled WGS sequence"/>
</dbReference>
<accession>A0ABU5I3U4</accession>
<dbReference type="EMBL" id="JAXLPB010000004">
    <property type="protein sequence ID" value="MDY8110059.1"/>
    <property type="molecule type" value="Genomic_DNA"/>
</dbReference>
<evidence type="ECO:0008006" key="3">
    <source>
        <dbReference type="Google" id="ProtNLM"/>
    </source>
</evidence>
<dbReference type="RefSeq" id="WP_322187587.1">
    <property type="nucleotide sequence ID" value="NZ_JAXLPB010000004.1"/>
</dbReference>
<protein>
    <recommendedName>
        <fullName evidence="3">SlyX protein</fullName>
    </recommendedName>
</protein>
<gene>
    <name evidence="1" type="ORF">U0C82_13005</name>
</gene>